<proteinExistence type="predicted"/>
<sequence>TIVTKNTNIKEAPQSQEMIDTKEESDIKQPYTKTDKGKNIINQEYSFIDKDQSIKKKDTTTTKHIRLAKSL</sequence>
<name>A0A9N9IK93_9GLOM</name>
<dbReference type="EMBL" id="CAJVPV010030434">
    <property type="protein sequence ID" value="CAG8740765.1"/>
    <property type="molecule type" value="Genomic_DNA"/>
</dbReference>
<dbReference type="Proteomes" id="UP000789342">
    <property type="component" value="Unassembled WGS sequence"/>
</dbReference>
<keyword evidence="2" id="KW-1185">Reference proteome</keyword>
<feature type="non-terminal residue" evidence="1">
    <location>
        <position position="1"/>
    </location>
</feature>
<accession>A0A9N9IK93</accession>
<dbReference type="AlphaFoldDB" id="A0A9N9IK93"/>
<organism evidence="1 2">
    <name type="scientific">Acaulospora morrowiae</name>
    <dbReference type="NCBI Taxonomy" id="94023"/>
    <lineage>
        <taxon>Eukaryota</taxon>
        <taxon>Fungi</taxon>
        <taxon>Fungi incertae sedis</taxon>
        <taxon>Mucoromycota</taxon>
        <taxon>Glomeromycotina</taxon>
        <taxon>Glomeromycetes</taxon>
        <taxon>Diversisporales</taxon>
        <taxon>Acaulosporaceae</taxon>
        <taxon>Acaulospora</taxon>
    </lineage>
</organism>
<gene>
    <name evidence="1" type="ORF">AMORRO_LOCUS14697</name>
</gene>
<evidence type="ECO:0000313" key="1">
    <source>
        <dbReference type="EMBL" id="CAG8740765.1"/>
    </source>
</evidence>
<reference evidence="1" key="1">
    <citation type="submission" date="2021-06" db="EMBL/GenBank/DDBJ databases">
        <authorList>
            <person name="Kallberg Y."/>
            <person name="Tangrot J."/>
            <person name="Rosling A."/>
        </authorList>
    </citation>
    <scope>NUCLEOTIDE SEQUENCE</scope>
    <source>
        <strain evidence="1">CL551</strain>
    </source>
</reference>
<protein>
    <submittedName>
        <fullName evidence="1">10056_t:CDS:1</fullName>
    </submittedName>
</protein>
<evidence type="ECO:0000313" key="2">
    <source>
        <dbReference type="Proteomes" id="UP000789342"/>
    </source>
</evidence>
<comment type="caution">
    <text evidence="1">The sequence shown here is derived from an EMBL/GenBank/DDBJ whole genome shotgun (WGS) entry which is preliminary data.</text>
</comment>